<dbReference type="InterPro" id="IPR038765">
    <property type="entry name" value="Papain-like_cys_pep_sf"/>
</dbReference>
<evidence type="ECO:0008006" key="5">
    <source>
        <dbReference type="Google" id="ProtNLM"/>
    </source>
</evidence>
<evidence type="ECO:0000256" key="2">
    <source>
        <dbReference type="SAM" id="MobiDB-lite"/>
    </source>
</evidence>
<organism evidence="3 4">
    <name type="scientific">Fusarium piperis</name>
    <dbReference type="NCBI Taxonomy" id="1435070"/>
    <lineage>
        <taxon>Eukaryota</taxon>
        <taxon>Fungi</taxon>
        <taxon>Dikarya</taxon>
        <taxon>Ascomycota</taxon>
        <taxon>Pezizomycotina</taxon>
        <taxon>Sordariomycetes</taxon>
        <taxon>Hypocreomycetidae</taxon>
        <taxon>Hypocreales</taxon>
        <taxon>Nectriaceae</taxon>
        <taxon>Fusarium</taxon>
        <taxon>Fusarium solani species complex</taxon>
    </lineage>
</organism>
<comment type="caution">
    <text evidence="3">The sequence shown here is derived from an EMBL/GenBank/DDBJ whole genome shotgun (WGS) entry which is preliminary data.</text>
</comment>
<reference evidence="3" key="1">
    <citation type="submission" date="2022-10" db="EMBL/GenBank/DDBJ databases">
        <title>Tapping the CABI collections for fungal endophytes: first genome assemblies for Collariella, Neodidymelliopsis, Ascochyta clinopodiicola, Didymella pomorum, Didymosphaeria variabile, Neocosmospora piperis and Neocucurbitaria cava.</title>
        <authorList>
            <person name="Hill R."/>
        </authorList>
    </citation>
    <scope>NUCLEOTIDE SEQUENCE</scope>
    <source>
        <strain evidence="3">IMI 366586</strain>
    </source>
</reference>
<feature type="compositionally biased region" description="Polar residues" evidence="2">
    <location>
        <begin position="167"/>
        <end position="197"/>
    </location>
</feature>
<name>A0A9W8W2L3_9HYPO</name>
<accession>A0A9W8W2L3</accession>
<dbReference type="AlphaFoldDB" id="A0A9W8W2L3"/>
<protein>
    <recommendedName>
        <fullName evidence="5">Ubiquitin-like protease family profile domain-containing protein</fullName>
    </recommendedName>
</protein>
<evidence type="ECO:0000313" key="4">
    <source>
        <dbReference type="Proteomes" id="UP001140502"/>
    </source>
</evidence>
<dbReference type="SUPFAM" id="SSF54001">
    <property type="entry name" value="Cysteine proteinases"/>
    <property type="match status" value="1"/>
</dbReference>
<dbReference type="EMBL" id="JAPEUR010000675">
    <property type="protein sequence ID" value="KAJ4307640.1"/>
    <property type="molecule type" value="Genomic_DNA"/>
</dbReference>
<feature type="compositionally biased region" description="Polar residues" evidence="2">
    <location>
        <begin position="410"/>
        <end position="423"/>
    </location>
</feature>
<dbReference type="Gene3D" id="3.40.395.10">
    <property type="entry name" value="Adenoviral Proteinase, Chain A"/>
    <property type="match status" value="1"/>
</dbReference>
<feature type="region of interest" description="Disordered" evidence="2">
    <location>
        <begin position="735"/>
        <end position="757"/>
    </location>
</feature>
<feature type="compositionally biased region" description="Polar residues" evidence="2">
    <location>
        <begin position="239"/>
        <end position="257"/>
    </location>
</feature>
<dbReference type="Proteomes" id="UP001140502">
    <property type="component" value="Unassembled WGS sequence"/>
</dbReference>
<proteinExistence type="predicted"/>
<feature type="region of interest" description="Disordered" evidence="2">
    <location>
        <begin position="167"/>
        <end position="215"/>
    </location>
</feature>
<keyword evidence="4" id="KW-1185">Reference proteome</keyword>
<feature type="region of interest" description="Disordered" evidence="2">
    <location>
        <begin position="643"/>
        <end position="676"/>
    </location>
</feature>
<gene>
    <name evidence="3" type="ORF">N0V84_012594</name>
</gene>
<feature type="region of interest" description="Disordered" evidence="2">
    <location>
        <begin position="396"/>
        <end position="423"/>
    </location>
</feature>
<evidence type="ECO:0000313" key="3">
    <source>
        <dbReference type="EMBL" id="KAJ4307640.1"/>
    </source>
</evidence>
<sequence>MTEFETPEQVSWSQVTSQYPKRQAHTATVGLVTEFPKIETANKQAHSALTEDERKAVQRRLNSNHFNAMAKALDQAWNGPGWLPPEVRAGYSCGNVPQKVVMAMEAITKVVQPGSIELLHSLWGPSGILRRRFKDFNKFTGPLATEASNEVKSLLAKGGFEALRTTQLQDTTSNMETQLESTPSSTFVEPSPATASDSGSVTSVPLTSTSTSTSQSAVSMDSSLAAAPSLPFTEVASADGTSNPGVTSESYPPSTLAQGDFEDSNDSGMVAALPSSETDGNHPTDVTPTSLPPILTGFAQGDLEGDHDSTLVTLSPPPLGADGHLPSSEAPLPVLGESVDSLPVSVSLFESTCEAPQMHMPTALKGVVSSFLDAGTAYTTDLKRKRSASYDLIEIEDHGPRSSRPRVESLSLNSTKVRQQLSSKTQMTDDVLDLLCHAAMSEHSQMASSIVLAPPTWFLGNSSDDITTLPSRLREHREGQAICFPINFPGHWAFGVLEPIKRGFRFHYHDSLRTENRSSFVVVRVRAWLAEQGHADKLFWVAQVNCPRQSDGWSCGIRAVCCFNKYLQGELCPKEVIPEHEQHWFLHCLETLDKSALPNFPVSWVPTLWGLSKIESRTVAETDDSTITVSTVPAPLAAKKLPGTATSTVDGGLSIARSPVADPSSKGESKSTTAGFHQHLSSITLSELERHLSVAKQRQQDAQSAERGASESVLVLKTQLRMQTDLLRKRDDAEGNLKKRLDRSQPKANALGGDNSLDDYMRKEQTLDNIIASTNENLARQQYQQLLDGAKFMSTCLVGADSALESKVQTAQGKLLAAQKEVAAANQEVSKFHGEIEAKKRLQQLASLEAQAARLKGELEQWWTNYRQ</sequence>
<keyword evidence="1" id="KW-0175">Coiled coil</keyword>
<feature type="compositionally biased region" description="Basic and acidic residues" evidence="2">
    <location>
        <begin position="735"/>
        <end position="745"/>
    </location>
</feature>
<feature type="compositionally biased region" description="Low complexity" evidence="2">
    <location>
        <begin position="198"/>
        <end position="215"/>
    </location>
</feature>
<dbReference type="OrthoDB" id="5061653at2759"/>
<feature type="coiled-coil region" evidence="1">
    <location>
        <begin position="808"/>
        <end position="858"/>
    </location>
</feature>
<feature type="region of interest" description="Disordered" evidence="2">
    <location>
        <begin position="235"/>
        <end position="267"/>
    </location>
</feature>
<evidence type="ECO:0000256" key="1">
    <source>
        <dbReference type="SAM" id="Coils"/>
    </source>
</evidence>